<evidence type="ECO:0000313" key="16">
    <source>
        <dbReference type="Proteomes" id="UP000284024"/>
    </source>
</evidence>
<evidence type="ECO:0000313" key="2">
    <source>
        <dbReference type="EMBL" id="RGN05496.1"/>
    </source>
</evidence>
<evidence type="ECO:0000313" key="17">
    <source>
        <dbReference type="Proteomes" id="UP000284644"/>
    </source>
</evidence>
<dbReference type="InterPro" id="IPR023214">
    <property type="entry name" value="HAD_sf"/>
</dbReference>
<dbReference type="Proteomes" id="UP000095409">
    <property type="component" value="Unassembled WGS sequence"/>
</dbReference>
<dbReference type="SFLD" id="SFLDG01129">
    <property type="entry name" value="C1.5:_HAD__Beta-PGM__Phosphata"/>
    <property type="match status" value="1"/>
</dbReference>
<evidence type="ECO:0000313" key="14">
    <source>
        <dbReference type="Proteomes" id="UP000283585"/>
    </source>
</evidence>
<dbReference type="SFLD" id="SFLDG01135">
    <property type="entry name" value="C1.5.6:_HAD__Beta-PGM__Phospha"/>
    <property type="match status" value="1"/>
</dbReference>
<dbReference type="NCBIfam" id="TIGR02254">
    <property type="entry name" value="YjjG_YfnB"/>
    <property type="match status" value="1"/>
</dbReference>
<dbReference type="InterPro" id="IPR023198">
    <property type="entry name" value="PGP-like_dom2"/>
</dbReference>
<evidence type="ECO:0000313" key="18">
    <source>
        <dbReference type="Proteomes" id="UP000285839"/>
    </source>
</evidence>
<protein>
    <submittedName>
        <fullName evidence="2">Noncanonical pyrimidine nucleotidase, YjjG family</fullName>
    </submittedName>
    <submittedName>
        <fullName evidence="1">Putative HAD-hydrolase yfnB</fullName>
        <ecNumber evidence="1">3.-.-.-</ecNumber>
    </submittedName>
</protein>
<dbReference type="Proteomes" id="UP000283928">
    <property type="component" value="Unassembled WGS sequence"/>
</dbReference>
<dbReference type="EMBL" id="QROS01000001">
    <property type="protein sequence ID" value="RHL50195.1"/>
    <property type="molecule type" value="Genomic_DNA"/>
</dbReference>
<dbReference type="Proteomes" id="UP000284024">
    <property type="component" value="Unassembled WGS sequence"/>
</dbReference>
<dbReference type="InterPro" id="IPR006439">
    <property type="entry name" value="HAD-SF_hydro_IA"/>
</dbReference>
<evidence type="ECO:0000313" key="6">
    <source>
        <dbReference type="EMBL" id="RHE15600.1"/>
    </source>
</evidence>
<dbReference type="EMBL" id="QRJH01000002">
    <property type="protein sequence ID" value="RHH20384.1"/>
    <property type="molecule type" value="Genomic_DNA"/>
</dbReference>
<dbReference type="InterPro" id="IPR036412">
    <property type="entry name" value="HAD-like_sf"/>
</dbReference>
<dbReference type="EMBL" id="CYZD01000004">
    <property type="protein sequence ID" value="CUN87889.1"/>
    <property type="molecule type" value="Genomic_DNA"/>
</dbReference>
<dbReference type="InterPro" id="IPR052550">
    <property type="entry name" value="Pyrimidine_5'-ntase_YjjG"/>
</dbReference>
<evidence type="ECO:0000313" key="4">
    <source>
        <dbReference type="EMBL" id="RGQ02311.1"/>
    </source>
</evidence>
<dbReference type="SUPFAM" id="SSF56784">
    <property type="entry name" value="HAD-like"/>
    <property type="match status" value="1"/>
</dbReference>
<reference evidence="1 11" key="1">
    <citation type="submission" date="2015-09" db="EMBL/GenBank/DDBJ databases">
        <authorList>
            <consortium name="Pathogen Informatics"/>
        </authorList>
    </citation>
    <scope>NUCLEOTIDE SEQUENCE [LARGE SCALE GENOMIC DNA]</scope>
    <source>
        <strain evidence="1 11">2789STDY5608837</strain>
    </source>
</reference>
<evidence type="ECO:0000313" key="1">
    <source>
        <dbReference type="EMBL" id="CUN87889.1"/>
    </source>
</evidence>
<evidence type="ECO:0000313" key="8">
    <source>
        <dbReference type="EMBL" id="RHH20384.1"/>
    </source>
</evidence>
<dbReference type="Proteomes" id="UP000285897">
    <property type="component" value="Unassembled WGS sequence"/>
</dbReference>
<evidence type="ECO:0000313" key="10">
    <source>
        <dbReference type="EMBL" id="RYT68600.1"/>
    </source>
</evidence>
<evidence type="ECO:0000313" key="7">
    <source>
        <dbReference type="EMBL" id="RHE69985.1"/>
    </source>
</evidence>
<dbReference type="EMBL" id="QRSS01000034">
    <property type="protein sequence ID" value="RGQ02311.1"/>
    <property type="molecule type" value="Genomic_DNA"/>
</dbReference>
<dbReference type="EMBL" id="QSUZ01000002">
    <property type="protein sequence ID" value="RGN89889.1"/>
    <property type="molecule type" value="Genomic_DNA"/>
</dbReference>
<dbReference type="Proteomes" id="UP000285839">
    <property type="component" value="Unassembled WGS sequence"/>
</dbReference>
<dbReference type="EC" id="3.-.-.-" evidence="1"/>
<gene>
    <name evidence="1" type="primary">yfnB</name>
    <name evidence="9" type="ORF">DW021_00560</name>
    <name evidence="8" type="ORF">DW222_03705</name>
    <name evidence="7" type="ORF">DW723_15780</name>
    <name evidence="6" type="ORF">DW767_00095</name>
    <name evidence="5" type="ORF">DWY46_02330</name>
    <name evidence="4" type="ORF">DWZ12_15975</name>
    <name evidence="3" type="ORF">DXB38_01860</name>
    <name evidence="2" type="ORF">DXB81_05595</name>
    <name evidence="10" type="ORF">EAI82_00030</name>
    <name evidence="1" type="ORF">ERS852394_01052</name>
</gene>
<reference evidence="10 20" key="3">
    <citation type="journal article" date="2019" name="Science, e1252229">
        <title>Invertible promoters mediate bacterial phase variation, antibiotic resistance, and host adaptation in the gut.</title>
        <authorList>
            <person name="Jiang X."/>
            <person name="Hall A.B."/>
            <person name="Arthur T.D."/>
            <person name="Plichta D.R."/>
            <person name="Covington C.T."/>
            <person name="Poyet M."/>
            <person name="Crothers J."/>
            <person name="Moses P.L."/>
            <person name="Tolonen A.C."/>
            <person name="Vlamakis H."/>
            <person name="Alm E.J."/>
            <person name="Xavier R.J."/>
        </authorList>
    </citation>
    <scope>NUCLEOTIDE SEQUENCE [LARGE SCALE GENOMIC DNA]</scope>
    <source>
        <strain evidence="20">af_0058</strain>
        <strain evidence="10">Af_0058</strain>
    </source>
</reference>
<evidence type="ECO:0000313" key="20">
    <source>
        <dbReference type="Proteomes" id="UP000293506"/>
    </source>
</evidence>
<dbReference type="Pfam" id="PF00702">
    <property type="entry name" value="Hydrolase"/>
    <property type="match status" value="1"/>
</dbReference>
<dbReference type="PRINTS" id="PR00413">
    <property type="entry name" value="HADHALOGNASE"/>
</dbReference>
<proteinExistence type="predicted"/>
<dbReference type="Proteomes" id="UP000261222">
    <property type="component" value="Unassembled WGS sequence"/>
</dbReference>
<evidence type="ECO:0000313" key="3">
    <source>
        <dbReference type="EMBL" id="RGN89889.1"/>
    </source>
</evidence>
<evidence type="ECO:0000313" key="5">
    <source>
        <dbReference type="EMBL" id="RGR51541.1"/>
    </source>
</evidence>
<evidence type="ECO:0000313" key="9">
    <source>
        <dbReference type="EMBL" id="RHL50195.1"/>
    </source>
</evidence>
<dbReference type="Proteomes" id="UP000283585">
    <property type="component" value="Unassembled WGS sequence"/>
</dbReference>
<reference evidence="12 13" key="2">
    <citation type="submission" date="2018-08" db="EMBL/GenBank/DDBJ databases">
        <title>A genome reference for cultivated species of the human gut microbiota.</title>
        <authorList>
            <person name="Zou Y."/>
            <person name="Xue W."/>
            <person name="Luo G."/>
        </authorList>
    </citation>
    <scope>NUCLEOTIDE SEQUENCE [LARGE SCALE GENOMIC DNA]</scope>
    <source>
        <strain evidence="5 18">AF25-21</strain>
        <strain evidence="4 14">AF29-2BH</strain>
        <strain evidence="9 19">AF37-6AC</strain>
        <strain evidence="8 16">AM18-2AC</strain>
        <strain evidence="7 15">AM27-32LB</strain>
        <strain evidence="6 17">AM29-25AC</strain>
        <strain evidence="3 12">OM03-6</strain>
        <strain evidence="2 13">OM06-11AA</strain>
    </source>
</reference>
<dbReference type="EMBL" id="QRUH01000001">
    <property type="protein sequence ID" value="RGR51541.1"/>
    <property type="molecule type" value="Genomic_DNA"/>
</dbReference>
<dbReference type="Gene3D" id="1.10.150.240">
    <property type="entry name" value="Putative phosphatase, domain 2"/>
    <property type="match status" value="1"/>
</dbReference>
<dbReference type="Proteomes" id="UP000293506">
    <property type="component" value="Unassembled WGS sequence"/>
</dbReference>
<evidence type="ECO:0000313" key="15">
    <source>
        <dbReference type="Proteomes" id="UP000283928"/>
    </source>
</evidence>
<evidence type="ECO:0000313" key="11">
    <source>
        <dbReference type="Proteomes" id="UP000095409"/>
    </source>
</evidence>
<dbReference type="Proteomes" id="UP000261105">
    <property type="component" value="Unassembled WGS sequence"/>
</dbReference>
<keyword evidence="1" id="KW-0378">Hydrolase</keyword>
<name>A0A174AJ16_9FIRM</name>
<dbReference type="EMBL" id="RCXQ01000001">
    <property type="protein sequence ID" value="RYT68600.1"/>
    <property type="molecule type" value="Genomic_DNA"/>
</dbReference>
<dbReference type="PANTHER" id="PTHR47478">
    <property type="match status" value="1"/>
</dbReference>
<evidence type="ECO:0000313" key="13">
    <source>
        <dbReference type="Proteomes" id="UP000261222"/>
    </source>
</evidence>
<dbReference type="GO" id="GO:0008253">
    <property type="term" value="F:5'-nucleotidase activity"/>
    <property type="evidence" value="ECO:0007669"/>
    <property type="project" value="InterPro"/>
</dbReference>
<evidence type="ECO:0000313" key="19">
    <source>
        <dbReference type="Proteomes" id="UP000285897"/>
    </source>
</evidence>
<dbReference type="AlphaFoldDB" id="A0A174AJ16"/>
<evidence type="ECO:0000313" key="12">
    <source>
        <dbReference type="Proteomes" id="UP000261105"/>
    </source>
</evidence>
<dbReference type="EMBL" id="QSJW01000001">
    <property type="protein sequence ID" value="RHE15600.1"/>
    <property type="molecule type" value="Genomic_DNA"/>
</dbReference>
<organism evidence="1 11">
    <name type="scientific">Blautia obeum</name>
    <dbReference type="NCBI Taxonomy" id="40520"/>
    <lineage>
        <taxon>Bacteria</taxon>
        <taxon>Bacillati</taxon>
        <taxon>Bacillota</taxon>
        <taxon>Clostridia</taxon>
        <taxon>Lachnospirales</taxon>
        <taxon>Lachnospiraceae</taxon>
        <taxon>Blautia</taxon>
    </lineage>
</organism>
<dbReference type="EMBL" id="QSKO01000034">
    <property type="protein sequence ID" value="RHE69985.1"/>
    <property type="molecule type" value="Genomic_DNA"/>
</dbReference>
<dbReference type="RefSeq" id="WP_055065850.1">
    <property type="nucleotide sequence ID" value="NZ_CP176627.1"/>
</dbReference>
<dbReference type="NCBIfam" id="TIGR01549">
    <property type="entry name" value="HAD-SF-IA-v1"/>
    <property type="match status" value="1"/>
</dbReference>
<sequence length="234" mass="26857">MNDKIKVLFLDIDNTLLDFDAAAAWAMEQCFQKAGLEYKSEMFAAFTEENNKIWQRIERKELTMDDLFYVRWQAILGHLGLEADGVEMEKEFRVLLNLSAVPVEGAEEILTYLKQQKYCLCAASNGPYDQQINRLKKADMLKYFAHCFVSEKVGADKPSQRFFDGCLKELPGVRPEECMMIGDSLTADITGGRAYGMSTCWYVPSVEKYREEKEKSGKPADYIIHDLLELKKIL</sequence>
<dbReference type="PANTHER" id="PTHR47478:SF1">
    <property type="entry name" value="PYRIMIDINE 5'-NUCLEOTIDASE YJJG"/>
    <property type="match status" value="1"/>
</dbReference>
<dbReference type="Proteomes" id="UP000284644">
    <property type="component" value="Unassembled WGS sequence"/>
</dbReference>
<accession>A0A174AJ16</accession>
<dbReference type="SFLD" id="SFLDS00003">
    <property type="entry name" value="Haloacid_Dehalogenase"/>
    <property type="match status" value="1"/>
</dbReference>
<dbReference type="Gene3D" id="3.40.50.1000">
    <property type="entry name" value="HAD superfamily/HAD-like"/>
    <property type="match status" value="1"/>
</dbReference>
<dbReference type="InterPro" id="IPR011951">
    <property type="entry name" value="HAD-SF_hydro_IA_YjjG/PynA"/>
</dbReference>
<dbReference type="EMBL" id="QSUB01000002">
    <property type="protein sequence ID" value="RGN05496.1"/>
    <property type="molecule type" value="Genomic_DNA"/>
</dbReference>